<sequence>MTAAADRLGVSRQALHKRAKNGSALALMQGNELVLPMAQWVSTGTSLAWIDGLPKVIRLFETAGGWSALQFLIEQDPNLGTTPRLALINGRVDDVIAAAEAYLGIEGNA</sequence>
<dbReference type="EMBL" id="JABEQY010000025">
    <property type="protein sequence ID" value="NNH66444.1"/>
    <property type="molecule type" value="Genomic_DNA"/>
</dbReference>
<accession>A0A7Y2R8P7</accession>
<protein>
    <recommendedName>
        <fullName evidence="3">DNA-binding protein</fullName>
    </recommendedName>
</protein>
<gene>
    <name evidence="1" type="ORF">HLI17_24755</name>
</gene>
<name>A0A7Y2R8P7_9HYPH</name>
<dbReference type="Proteomes" id="UP000530654">
    <property type="component" value="Unassembled WGS sequence"/>
</dbReference>
<organism evidence="1 2">
    <name type="scientific">Rhizobium laguerreae</name>
    <dbReference type="NCBI Taxonomy" id="1076926"/>
    <lineage>
        <taxon>Bacteria</taxon>
        <taxon>Pseudomonadati</taxon>
        <taxon>Pseudomonadota</taxon>
        <taxon>Alphaproteobacteria</taxon>
        <taxon>Hyphomicrobiales</taxon>
        <taxon>Rhizobiaceae</taxon>
        <taxon>Rhizobium/Agrobacterium group</taxon>
        <taxon>Rhizobium</taxon>
    </lineage>
</organism>
<evidence type="ECO:0000313" key="2">
    <source>
        <dbReference type="Proteomes" id="UP000530654"/>
    </source>
</evidence>
<dbReference type="AlphaFoldDB" id="A0A7Y2R8P7"/>
<evidence type="ECO:0000313" key="1">
    <source>
        <dbReference type="EMBL" id="NNH66444.1"/>
    </source>
</evidence>
<evidence type="ECO:0008006" key="3">
    <source>
        <dbReference type="Google" id="ProtNLM"/>
    </source>
</evidence>
<comment type="caution">
    <text evidence="1">The sequence shown here is derived from an EMBL/GenBank/DDBJ whole genome shotgun (WGS) entry which is preliminary data.</text>
</comment>
<proteinExistence type="predicted"/>
<reference evidence="1 2" key="1">
    <citation type="submission" date="2020-04" db="EMBL/GenBank/DDBJ databases">
        <title>Rhizobium bacterial biofertilizers improve the content of phenolic compounds of Lactuca sativa L. under non-saline and saline-stress conditions.</title>
        <authorList>
            <person name="Ayuso-Calles M."/>
            <person name="Garcia-Estevez I."/>
            <person name="Jimenez-Gomez A."/>
            <person name="Flores-Felix J.D."/>
            <person name="Escribano-Bailon M."/>
            <person name="Rivas R."/>
        </authorList>
    </citation>
    <scope>NUCLEOTIDE SEQUENCE [LARGE SCALE GENOMIC DNA]</scope>
    <source>
        <strain evidence="1 2">GPTR02</strain>
    </source>
</reference>